<dbReference type="EMBL" id="AMQN01005156">
    <property type="status" value="NOT_ANNOTATED_CDS"/>
    <property type="molecule type" value="Genomic_DNA"/>
</dbReference>
<dbReference type="EMBL" id="AMQN01005158">
    <property type="status" value="NOT_ANNOTATED_CDS"/>
    <property type="molecule type" value="Genomic_DNA"/>
</dbReference>
<accession>R7VCC3</accession>
<sequence>MALVGTVYDEFLGVPFATPPVGALRWEKPTPPESWEGVRDATTYSIHCTHFLSAFYPLLALASGEHGEDCLYMNVWVPQGVDQIESMPVMVFYYGGAFILGTGEMYPGSLLATQGDVIVVNFNYRLSTLGWLSSVMYNGLMKGDDVLPGNYGLWDARAALQWVQQNIAQFGGDPSRVTIFGQSAGGSMVSHSVISPQFDGLFQRAIAISGASSSFFSLTRQAKGNLLMMSDIFSCNSTDSQEIVDCLRGIDDDMLDFWGIIGDIAFRERLPGFLPTIDGEMVLGEPAEMFAQGYGKNIDFITGSTYHDAAGFIFRNVLARRNNEDNIAATPESLDASLNFFFNFAVNNRELVDTVYDLYPDLITDDNMTRTLTATEFGTDMVFRGPSFYEATEHARNSQEDGGSTYHYEYHFGHTFLAGHPDWVTGSHVDDLYTVFGDVFLRQYRQLFLRLPWTTQDYQVNSVWTSYLSNFAHTGNPSDGPHEVPVSWPEFIDVSIALQFCEDIVTRPANFAPPSKDANTETVTDHQSEIIMYITGAILHKLKSGMLALIEVMTWMSSIKGLISHEKKKGPRPSLIAVKSRGGLLTPVEALEPLMRIAYQKFKTGLKSAGLFSAKVMATGLPEESSISDLDDRVTNNIMRLFHEIMCHHECLLFLEKKKKKLYRQRKCFASQVRRQENIIDL</sequence>
<keyword evidence="2 3" id="KW-0378">Hydrolase</keyword>
<reference evidence="6" key="3">
    <citation type="submission" date="2015-06" db="UniProtKB">
        <authorList>
            <consortium name="EnsemblMetazoa"/>
        </authorList>
    </citation>
    <scope>IDENTIFICATION</scope>
</reference>
<dbReference type="Pfam" id="PF00135">
    <property type="entry name" value="COesterase"/>
    <property type="match status" value="1"/>
</dbReference>
<dbReference type="Proteomes" id="UP000014760">
    <property type="component" value="Unassembled WGS sequence"/>
</dbReference>
<reference evidence="7" key="1">
    <citation type="submission" date="2012-12" db="EMBL/GenBank/DDBJ databases">
        <authorList>
            <person name="Hellsten U."/>
            <person name="Grimwood J."/>
            <person name="Chapman J.A."/>
            <person name="Shapiro H."/>
            <person name="Aerts A."/>
            <person name="Otillar R.P."/>
            <person name="Terry A.Y."/>
            <person name="Boore J.L."/>
            <person name="Simakov O."/>
            <person name="Marletaz F."/>
            <person name="Cho S.-J."/>
            <person name="Edsinger-Gonzales E."/>
            <person name="Havlak P."/>
            <person name="Kuo D.-H."/>
            <person name="Larsson T."/>
            <person name="Lv J."/>
            <person name="Arendt D."/>
            <person name="Savage R."/>
            <person name="Osoegawa K."/>
            <person name="de Jong P."/>
            <person name="Lindberg D.R."/>
            <person name="Seaver E.C."/>
            <person name="Weisblat D.A."/>
            <person name="Putnam N.H."/>
            <person name="Grigoriev I.V."/>
            <person name="Rokhsar D.S."/>
        </authorList>
    </citation>
    <scope>NUCLEOTIDE SEQUENCE</scope>
    <source>
        <strain evidence="7">I ESC-2004</strain>
    </source>
</reference>
<gene>
    <name evidence="5" type="ORF">CAPTEDRAFT_186007</name>
</gene>
<dbReference type="InterPro" id="IPR051093">
    <property type="entry name" value="Neuroligin/BSAL"/>
</dbReference>
<dbReference type="HOGENOM" id="CLU_006586_16_4_1"/>
<comment type="similarity">
    <text evidence="1 3">Belongs to the type-B carboxylesterase/lipase family.</text>
</comment>
<dbReference type="AlphaFoldDB" id="R7VCC3"/>
<dbReference type="InterPro" id="IPR019826">
    <property type="entry name" value="Carboxylesterase_B_AS"/>
</dbReference>
<evidence type="ECO:0000256" key="3">
    <source>
        <dbReference type="RuleBase" id="RU361235"/>
    </source>
</evidence>
<dbReference type="EMBL" id="KB295285">
    <property type="protein sequence ID" value="ELU13335.1"/>
    <property type="molecule type" value="Genomic_DNA"/>
</dbReference>
<evidence type="ECO:0000313" key="7">
    <source>
        <dbReference type="Proteomes" id="UP000014760"/>
    </source>
</evidence>
<dbReference type="SUPFAM" id="SSF53474">
    <property type="entry name" value="alpha/beta-Hydrolases"/>
    <property type="match status" value="1"/>
</dbReference>
<dbReference type="EC" id="3.1.1.-" evidence="3"/>
<dbReference type="InterPro" id="IPR002018">
    <property type="entry name" value="CarbesteraseB"/>
</dbReference>
<dbReference type="STRING" id="283909.R7VCC3"/>
<dbReference type="OMA" id="AQYMIAY"/>
<dbReference type="EMBL" id="AMQN01005157">
    <property type="status" value="NOT_ANNOTATED_CDS"/>
    <property type="molecule type" value="Genomic_DNA"/>
</dbReference>
<organism evidence="5">
    <name type="scientific">Capitella teleta</name>
    <name type="common">Polychaete worm</name>
    <dbReference type="NCBI Taxonomy" id="283909"/>
    <lineage>
        <taxon>Eukaryota</taxon>
        <taxon>Metazoa</taxon>
        <taxon>Spiralia</taxon>
        <taxon>Lophotrochozoa</taxon>
        <taxon>Annelida</taxon>
        <taxon>Polychaeta</taxon>
        <taxon>Sedentaria</taxon>
        <taxon>Scolecida</taxon>
        <taxon>Capitellidae</taxon>
        <taxon>Capitella</taxon>
    </lineage>
</organism>
<dbReference type="EMBL" id="AMQN01005155">
    <property type="status" value="NOT_ANNOTATED_CDS"/>
    <property type="molecule type" value="Genomic_DNA"/>
</dbReference>
<dbReference type="GO" id="GO:0016787">
    <property type="term" value="F:hydrolase activity"/>
    <property type="evidence" value="ECO:0007669"/>
    <property type="project" value="UniProtKB-KW"/>
</dbReference>
<evidence type="ECO:0000313" key="6">
    <source>
        <dbReference type="EnsemblMetazoa" id="CapteP186007"/>
    </source>
</evidence>
<evidence type="ECO:0000256" key="2">
    <source>
        <dbReference type="ARBA" id="ARBA00022801"/>
    </source>
</evidence>
<proteinExistence type="inferred from homology"/>
<dbReference type="InterPro" id="IPR029058">
    <property type="entry name" value="AB_hydrolase_fold"/>
</dbReference>
<evidence type="ECO:0000256" key="1">
    <source>
        <dbReference type="ARBA" id="ARBA00005964"/>
    </source>
</evidence>
<dbReference type="ESTHER" id="capte-r7vcc3">
    <property type="family name" value="Cholesterol_esterase"/>
</dbReference>
<feature type="domain" description="Carboxylesterase type B" evidence="4">
    <location>
        <begin position="8"/>
        <end position="491"/>
    </location>
</feature>
<dbReference type="EnsemblMetazoa" id="CapteT186007">
    <property type="protein sequence ID" value="CapteP186007"/>
    <property type="gene ID" value="CapteG186007"/>
</dbReference>
<dbReference type="PROSITE" id="PS00122">
    <property type="entry name" value="CARBOXYLESTERASE_B_1"/>
    <property type="match status" value="1"/>
</dbReference>
<dbReference type="OrthoDB" id="408631at2759"/>
<reference evidence="5 7" key="2">
    <citation type="journal article" date="2013" name="Nature">
        <title>Insights into bilaterian evolution from three spiralian genomes.</title>
        <authorList>
            <person name="Simakov O."/>
            <person name="Marletaz F."/>
            <person name="Cho S.J."/>
            <person name="Edsinger-Gonzales E."/>
            <person name="Havlak P."/>
            <person name="Hellsten U."/>
            <person name="Kuo D.H."/>
            <person name="Larsson T."/>
            <person name="Lv J."/>
            <person name="Arendt D."/>
            <person name="Savage R."/>
            <person name="Osoegawa K."/>
            <person name="de Jong P."/>
            <person name="Grimwood J."/>
            <person name="Chapman J.A."/>
            <person name="Shapiro H."/>
            <person name="Aerts A."/>
            <person name="Otillar R.P."/>
            <person name="Terry A.Y."/>
            <person name="Boore J.L."/>
            <person name="Grigoriev I.V."/>
            <person name="Lindberg D.R."/>
            <person name="Seaver E.C."/>
            <person name="Weisblat D.A."/>
            <person name="Putnam N.H."/>
            <person name="Rokhsar D.S."/>
        </authorList>
    </citation>
    <scope>NUCLEOTIDE SEQUENCE</scope>
    <source>
        <strain evidence="5 7">I ESC-2004</strain>
    </source>
</reference>
<evidence type="ECO:0000259" key="4">
    <source>
        <dbReference type="Pfam" id="PF00135"/>
    </source>
</evidence>
<evidence type="ECO:0000313" key="5">
    <source>
        <dbReference type="EMBL" id="ELU13335.1"/>
    </source>
</evidence>
<name>R7VCC3_CAPTE</name>
<dbReference type="PANTHER" id="PTHR43903">
    <property type="entry name" value="NEUROLIGIN"/>
    <property type="match status" value="1"/>
</dbReference>
<dbReference type="Gene3D" id="3.40.50.1820">
    <property type="entry name" value="alpha/beta hydrolase"/>
    <property type="match status" value="1"/>
</dbReference>
<keyword evidence="7" id="KW-1185">Reference proteome</keyword>
<protein>
    <recommendedName>
        <fullName evidence="3">Carboxylic ester hydrolase</fullName>
        <ecNumber evidence="3">3.1.1.-</ecNumber>
    </recommendedName>
</protein>